<comment type="caution">
    <text evidence="2">The sequence shown here is derived from an EMBL/GenBank/DDBJ whole genome shotgun (WGS) entry which is preliminary data.</text>
</comment>
<gene>
    <name evidence="2" type="ORF">NYO98_00820</name>
</gene>
<evidence type="ECO:0000313" key="3">
    <source>
        <dbReference type="Proteomes" id="UP001074726"/>
    </source>
</evidence>
<keyword evidence="1" id="KW-0472">Membrane</keyword>
<keyword evidence="3" id="KW-1185">Reference proteome</keyword>
<organism evidence="2 3">
    <name type="scientific">Nocardioides pini</name>
    <dbReference type="NCBI Taxonomy" id="2975053"/>
    <lineage>
        <taxon>Bacteria</taxon>
        <taxon>Bacillati</taxon>
        <taxon>Actinomycetota</taxon>
        <taxon>Actinomycetes</taxon>
        <taxon>Propionibacteriales</taxon>
        <taxon>Nocardioidaceae</taxon>
        <taxon>Nocardioides</taxon>
    </lineage>
</organism>
<evidence type="ECO:0000256" key="1">
    <source>
        <dbReference type="SAM" id="Phobius"/>
    </source>
</evidence>
<evidence type="ECO:0008006" key="4">
    <source>
        <dbReference type="Google" id="ProtNLM"/>
    </source>
</evidence>
<dbReference type="InterPro" id="IPR011047">
    <property type="entry name" value="Quinoprotein_ADH-like_sf"/>
</dbReference>
<accession>A0ABT4C767</accession>
<protein>
    <recommendedName>
        <fullName evidence="4">WD40-like Beta Propeller Repeat</fullName>
    </recommendedName>
</protein>
<dbReference type="RefSeq" id="WP_268109619.1">
    <property type="nucleotide sequence ID" value="NZ_JAPPUX010000001.1"/>
</dbReference>
<dbReference type="Proteomes" id="UP001074726">
    <property type="component" value="Unassembled WGS sequence"/>
</dbReference>
<reference evidence="2" key="1">
    <citation type="submission" date="2022-08" db="EMBL/GenBank/DDBJ databases">
        <title>Genome sequencing of Nocardioides sp. STR2.</title>
        <authorList>
            <person name="So Y."/>
        </authorList>
    </citation>
    <scope>NUCLEOTIDE SEQUENCE</scope>
    <source>
        <strain evidence="2">STR2</strain>
    </source>
</reference>
<name>A0ABT4C767_9ACTN</name>
<keyword evidence="1" id="KW-1133">Transmembrane helix</keyword>
<evidence type="ECO:0000313" key="2">
    <source>
        <dbReference type="EMBL" id="MCY4724804.1"/>
    </source>
</evidence>
<dbReference type="EMBL" id="JAPPUX010000001">
    <property type="protein sequence ID" value="MCY4724804.1"/>
    <property type="molecule type" value="Genomic_DNA"/>
</dbReference>
<dbReference type="SUPFAM" id="SSF50998">
    <property type="entry name" value="Quinoprotein alcohol dehydrogenase-like"/>
    <property type="match status" value="1"/>
</dbReference>
<feature type="transmembrane region" description="Helical" evidence="1">
    <location>
        <begin position="41"/>
        <end position="59"/>
    </location>
</feature>
<proteinExistence type="predicted"/>
<keyword evidence="1" id="KW-0812">Transmembrane</keyword>
<sequence>MTPDTQLRMRLTAAVADTTTPPGLARAALGGGRRRRRRRTASALALATAAVIGGVLLLPDGGPTAVEGRVAAGGDDGRVAGLSWARSLPMGADPALPFFGAEDALWSNGERYGVPDEVNRSMPPRAVDGGWLVFLGEDYPDMRLAVLGTDGALTPLPPAPGGLDNAEAVAVSADGRQVAYDSLLVDLPTLDATELPHGPEAEEANGYYTGVRVIGFGEEGLVYEGAPFDRGIGTLWVLHPDGTSVEVPLPDGTHVPQGGGADIAVAYDYARDDSDTCVTSWHLRDGAWQQEQTGCMGHSLGEALSVSPRGDWLLTDDVPDVWNLSRGRWERIDMPEGIGAEQMLAQGGGAVWETDDAFLLPVADRWTGPATPEPTFDQVVQVVRCSILSGRCERAGAAQEVRVTSTMWDSTALGFVDQ</sequence>